<sequence>MSWTYNLPAAEVVWGKKKNRVTSRARIKDRRDGADDALGNGKGVGKGVGNGGQPRGPAALTSTLASPPGASTEPGVDTISATFTTTLTPLPTSSTTVPVATTTTLVPQIVESTTTTTIPPSSLLIYGPTPSPIIYSSPPILQTSAQITYTSPVTTATLSVLTTGISIPSVITSIPGTSNPSSISTISAISAKTSATPVSLGTTSLVTPTTFATSPSPVFLSATAKPSSDAAPNGPTSSSSVAAFEMTSTPTPQSRGLSQQAKIGIGLGVTFFVILAAIIVVFFLFRRRWLKRRSALPSQLFSEYDPQQVFLGEGGEAGVRERRRQQELEKQARIQEAQMRPQPRLPSLLVGKPLDNETGTPSAMVDEPARTVAPSSRRWESERTPGLSSHPITSPDRLEDLRFSFVRGAGSSVSLHTTDSRRISGTNARGRDSFSAGSIFDPDNSMSEMEPRPRPDTLTPLDSVSQTARPRTMDSTISSAELLPRLQGKEPASGSSSSSNLPTALQKIQGWIEASRKPRWMFGGASGPGAVQSRFSGTATDFSSSGEEKSGRHTPSDGGGLSEKQPSEK</sequence>
<dbReference type="InParanoid" id="A0A0D1YW55"/>
<feature type="compositionally biased region" description="Polar residues" evidence="5">
    <location>
        <begin position="234"/>
        <end position="256"/>
    </location>
</feature>
<dbReference type="VEuPathDB" id="FungiDB:PV09_04087"/>
<feature type="region of interest" description="Disordered" evidence="5">
    <location>
        <begin position="24"/>
        <end position="73"/>
    </location>
</feature>
<feature type="region of interest" description="Disordered" evidence="5">
    <location>
        <begin position="323"/>
        <end position="395"/>
    </location>
</feature>
<name>A0A0D1YW55_9PEZI</name>
<comment type="subcellular location">
    <subcellularLocation>
        <location evidence="1">Membrane</location>
        <topology evidence="1">Single-pass membrane protein</topology>
    </subcellularLocation>
</comment>
<gene>
    <name evidence="7" type="ORF">PV09_04087</name>
</gene>
<evidence type="ECO:0000256" key="2">
    <source>
        <dbReference type="ARBA" id="ARBA00022692"/>
    </source>
</evidence>
<evidence type="ECO:0000313" key="8">
    <source>
        <dbReference type="Proteomes" id="UP000053259"/>
    </source>
</evidence>
<dbReference type="Proteomes" id="UP000053259">
    <property type="component" value="Unassembled WGS sequence"/>
</dbReference>
<dbReference type="GO" id="GO:0016020">
    <property type="term" value="C:membrane"/>
    <property type="evidence" value="ECO:0007669"/>
    <property type="project" value="UniProtKB-SubCell"/>
</dbReference>
<keyword evidence="4 6" id="KW-0472">Membrane</keyword>
<feature type="compositionally biased region" description="Polar residues" evidence="5">
    <location>
        <begin position="533"/>
        <end position="545"/>
    </location>
</feature>
<keyword evidence="3 6" id="KW-1133">Transmembrane helix</keyword>
<evidence type="ECO:0000313" key="7">
    <source>
        <dbReference type="EMBL" id="KIW04917.1"/>
    </source>
</evidence>
<evidence type="ECO:0000256" key="6">
    <source>
        <dbReference type="SAM" id="Phobius"/>
    </source>
</evidence>
<feature type="region of interest" description="Disordered" evidence="5">
    <location>
        <begin position="223"/>
        <end position="256"/>
    </location>
</feature>
<feature type="compositionally biased region" description="Gly residues" evidence="5">
    <location>
        <begin position="40"/>
        <end position="54"/>
    </location>
</feature>
<dbReference type="PANTHER" id="PTHR15549">
    <property type="entry name" value="PAIRED IMMUNOGLOBULIN-LIKE TYPE 2 RECEPTOR"/>
    <property type="match status" value="1"/>
</dbReference>
<dbReference type="GO" id="GO:0071944">
    <property type="term" value="C:cell periphery"/>
    <property type="evidence" value="ECO:0007669"/>
    <property type="project" value="UniProtKB-ARBA"/>
</dbReference>
<protein>
    <recommendedName>
        <fullName evidence="9">Mid2 domain-containing protein</fullName>
    </recommendedName>
</protein>
<feature type="compositionally biased region" description="Polar residues" evidence="5">
    <location>
        <begin position="460"/>
        <end position="479"/>
    </location>
</feature>
<keyword evidence="8" id="KW-1185">Reference proteome</keyword>
<reference evidence="7 8" key="1">
    <citation type="submission" date="2015-01" db="EMBL/GenBank/DDBJ databases">
        <title>The Genome Sequence of Ochroconis gallopava CBS43764.</title>
        <authorList>
            <consortium name="The Broad Institute Genomics Platform"/>
            <person name="Cuomo C."/>
            <person name="de Hoog S."/>
            <person name="Gorbushina A."/>
            <person name="Stielow B."/>
            <person name="Teixiera M."/>
            <person name="Abouelleil A."/>
            <person name="Chapman S.B."/>
            <person name="Priest M."/>
            <person name="Young S.K."/>
            <person name="Wortman J."/>
            <person name="Nusbaum C."/>
            <person name="Birren B."/>
        </authorList>
    </citation>
    <scope>NUCLEOTIDE SEQUENCE [LARGE SCALE GENOMIC DNA]</scope>
    <source>
        <strain evidence="7 8">CBS 43764</strain>
    </source>
</reference>
<feature type="compositionally biased region" description="Basic and acidic residues" evidence="5">
    <location>
        <begin position="323"/>
        <end position="333"/>
    </location>
</feature>
<dbReference type="GeneID" id="27312060"/>
<evidence type="ECO:0000256" key="3">
    <source>
        <dbReference type="ARBA" id="ARBA00022989"/>
    </source>
</evidence>
<feature type="compositionally biased region" description="Basic and acidic residues" evidence="5">
    <location>
        <begin position="546"/>
        <end position="555"/>
    </location>
</feature>
<feature type="compositionally biased region" description="Polar residues" evidence="5">
    <location>
        <begin position="411"/>
        <end position="427"/>
    </location>
</feature>
<dbReference type="InterPro" id="IPR051694">
    <property type="entry name" value="Immunoregulatory_rcpt-like"/>
</dbReference>
<evidence type="ECO:0000256" key="4">
    <source>
        <dbReference type="ARBA" id="ARBA00023136"/>
    </source>
</evidence>
<dbReference type="AlphaFoldDB" id="A0A0D1YW55"/>
<keyword evidence="2 6" id="KW-0812">Transmembrane</keyword>
<dbReference type="RefSeq" id="XP_016214786.1">
    <property type="nucleotide sequence ID" value="XM_016357382.1"/>
</dbReference>
<dbReference type="STRING" id="253628.A0A0D1YW55"/>
<dbReference type="EMBL" id="KN847539">
    <property type="protein sequence ID" value="KIW04917.1"/>
    <property type="molecule type" value="Genomic_DNA"/>
</dbReference>
<feature type="region of interest" description="Disordered" evidence="5">
    <location>
        <begin position="410"/>
        <end position="504"/>
    </location>
</feature>
<organism evidence="7 8">
    <name type="scientific">Verruconis gallopava</name>
    <dbReference type="NCBI Taxonomy" id="253628"/>
    <lineage>
        <taxon>Eukaryota</taxon>
        <taxon>Fungi</taxon>
        <taxon>Dikarya</taxon>
        <taxon>Ascomycota</taxon>
        <taxon>Pezizomycotina</taxon>
        <taxon>Dothideomycetes</taxon>
        <taxon>Pleosporomycetidae</taxon>
        <taxon>Venturiales</taxon>
        <taxon>Sympoventuriaceae</taxon>
        <taxon>Verruconis</taxon>
    </lineage>
</organism>
<evidence type="ECO:0000256" key="5">
    <source>
        <dbReference type="SAM" id="MobiDB-lite"/>
    </source>
</evidence>
<feature type="region of interest" description="Disordered" evidence="5">
    <location>
        <begin position="519"/>
        <end position="569"/>
    </location>
</feature>
<proteinExistence type="predicted"/>
<evidence type="ECO:0000256" key="1">
    <source>
        <dbReference type="ARBA" id="ARBA00004167"/>
    </source>
</evidence>
<feature type="transmembrane region" description="Helical" evidence="6">
    <location>
        <begin position="263"/>
        <end position="285"/>
    </location>
</feature>
<accession>A0A0D1YW55</accession>
<dbReference type="HOGENOM" id="CLU_479143_0_0_1"/>
<evidence type="ECO:0008006" key="9">
    <source>
        <dbReference type="Google" id="ProtNLM"/>
    </source>
</evidence>